<dbReference type="PANTHER" id="PTHR45431">
    <property type="entry name" value="RHODANESE-LIKE DOMAIN-CONTAINING PROTEIN 15, CHLOROPLASTIC"/>
    <property type="match status" value="1"/>
</dbReference>
<comment type="caution">
    <text evidence="3">The sequence shown here is derived from an EMBL/GenBank/DDBJ whole genome shotgun (WGS) entry which is preliminary data.</text>
</comment>
<dbReference type="CDD" id="cd00158">
    <property type="entry name" value="RHOD"/>
    <property type="match status" value="1"/>
</dbReference>
<gene>
    <name evidence="3" type="ORF">K3177_04940</name>
</gene>
<dbReference type="Proteomes" id="UP000776651">
    <property type="component" value="Unassembled WGS sequence"/>
</dbReference>
<protein>
    <submittedName>
        <fullName evidence="3">Rhodanese-like domain-containing protein</fullName>
    </submittedName>
</protein>
<evidence type="ECO:0000313" key="3">
    <source>
        <dbReference type="EMBL" id="MBX7487853.1"/>
    </source>
</evidence>
<dbReference type="Pfam" id="PF00581">
    <property type="entry name" value="Rhodanese"/>
    <property type="match status" value="1"/>
</dbReference>
<keyword evidence="1" id="KW-0732">Signal</keyword>
<feature type="domain" description="Rhodanese" evidence="2">
    <location>
        <begin position="51"/>
        <end position="138"/>
    </location>
</feature>
<organism evidence="3 4">
    <name type="scientific">Qipengyuania pacifica</name>
    <dbReference type="NCBI Taxonomy" id="2860199"/>
    <lineage>
        <taxon>Bacteria</taxon>
        <taxon>Pseudomonadati</taxon>
        <taxon>Pseudomonadota</taxon>
        <taxon>Alphaproteobacteria</taxon>
        <taxon>Sphingomonadales</taxon>
        <taxon>Erythrobacteraceae</taxon>
        <taxon>Qipengyuania</taxon>
    </lineage>
</organism>
<keyword evidence="4" id="KW-1185">Reference proteome</keyword>
<feature type="signal peptide" evidence="1">
    <location>
        <begin position="1"/>
        <end position="22"/>
    </location>
</feature>
<dbReference type="EMBL" id="JAIGNQ010000001">
    <property type="protein sequence ID" value="MBX7487853.1"/>
    <property type="molecule type" value="Genomic_DNA"/>
</dbReference>
<evidence type="ECO:0000259" key="2">
    <source>
        <dbReference type="PROSITE" id="PS50206"/>
    </source>
</evidence>
<name>A0ABS7JDX5_9SPHN</name>
<dbReference type="Gene3D" id="3.40.250.10">
    <property type="entry name" value="Rhodanese-like domain"/>
    <property type="match status" value="1"/>
</dbReference>
<dbReference type="InterPro" id="IPR036873">
    <property type="entry name" value="Rhodanese-like_dom_sf"/>
</dbReference>
<sequence length="139" mass="14466">MITRSLLAVTAAGLLAACSAGAPTDADAGSSQDQAGVLLIEPKALALRLDAGDAIQLIDVRTPEEFADGHIEGAINIPVDQFDPATLPDPRGAERILYCQSDRRSGIAAEKLAANGDSAVHMKGGIRAWEGNHLPVTRD</sequence>
<evidence type="ECO:0000313" key="4">
    <source>
        <dbReference type="Proteomes" id="UP000776651"/>
    </source>
</evidence>
<feature type="chain" id="PRO_5046033034" evidence="1">
    <location>
        <begin position="23"/>
        <end position="139"/>
    </location>
</feature>
<accession>A0ABS7JDX5</accession>
<evidence type="ECO:0000256" key="1">
    <source>
        <dbReference type="SAM" id="SignalP"/>
    </source>
</evidence>
<dbReference type="PROSITE" id="PS50206">
    <property type="entry name" value="RHODANESE_3"/>
    <property type="match status" value="1"/>
</dbReference>
<dbReference type="RefSeq" id="WP_221597351.1">
    <property type="nucleotide sequence ID" value="NZ_JAIGNQ010000001.1"/>
</dbReference>
<dbReference type="InterPro" id="IPR052367">
    <property type="entry name" value="Thiosulfate_ST/Rhodanese-like"/>
</dbReference>
<dbReference type="PANTHER" id="PTHR45431:SF3">
    <property type="entry name" value="RHODANESE-LIKE DOMAIN-CONTAINING PROTEIN 15, CHLOROPLASTIC"/>
    <property type="match status" value="1"/>
</dbReference>
<dbReference type="InterPro" id="IPR001763">
    <property type="entry name" value="Rhodanese-like_dom"/>
</dbReference>
<proteinExistence type="predicted"/>
<reference evidence="3 4" key="1">
    <citation type="submission" date="2021-08" db="EMBL/GenBank/DDBJ databases">
        <title>Comparative Genomics Analysis of the Genus Qipengyuania Reveals Extensive Genetic Diversity and Metabolic Versatility, Including the Description of Fifteen Novel Species.</title>
        <authorList>
            <person name="Liu Y."/>
        </authorList>
    </citation>
    <scope>NUCLEOTIDE SEQUENCE [LARGE SCALE GENOMIC DNA]</scope>
    <source>
        <strain evidence="3 4">GH25</strain>
    </source>
</reference>
<dbReference type="PROSITE" id="PS51257">
    <property type="entry name" value="PROKAR_LIPOPROTEIN"/>
    <property type="match status" value="1"/>
</dbReference>
<dbReference type="SUPFAM" id="SSF52821">
    <property type="entry name" value="Rhodanese/Cell cycle control phosphatase"/>
    <property type="match status" value="1"/>
</dbReference>
<dbReference type="SMART" id="SM00450">
    <property type="entry name" value="RHOD"/>
    <property type="match status" value="1"/>
</dbReference>